<protein>
    <submittedName>
        <fullName evidence="1">Uncharacterized protein</fullName>
    </submittedName>
</protein>
<reference evidence="1 2" key="2">
    <citation type="journal article" date="2009" name="Nature">
        <title>A single regulatory gene is sufficient to alter bacterial host range.</title>
        <authorList>
            <person name="Mandel M.J."/>
            <person name="Wollenberg M.S."/>
            <person name="Stabb E.V."/>
            <person name="Visick K.L."/>
            <person name="Ruby E.G."/>
        </authorList>
    </citation>
    <scope>NUCLEOTIDE SEQUENCE [LARGE SCALE GENOMIC DNA]</scope>
    <source>
        <strain evidence="1 2">MJ11</strain>
    </source>
</reference>
<dbReference type="EMBL" id="CP001133">
    <property type="protein sequence ID" value="ACH64222.1"/>
    <property type="molecule type" value="Genomic_DNA"/>
</dbReference>
<organism evidence="1 2">
    <name type="scientific">Aliivibrio fischeri (strain MJ11)</name>
    <name type="common">Vibrio fischeri</name>
    <dbReference type="NCBI Taxonomy" id="388396"/>
    <lineage>
        <taxon>Bacteria</taxon>
        <taxon>Pseudomonadati</taxon>
        <taxon>Pseudomonadota</taxon>
        <taxon>Gammaproteobacteria</taxon>
        <taxon>Vibrionales</taxon>
        <taxon>Vibrionaceae</taxon>
        <taxon>Aliivibrio</taxon>
    </lineage>
</organism>
<dbReference type="KEGG" id="vfm:VFMJ11_A0644"/>
<proteinExistence type="predicted"/>
<evidence type="ECO:0000313" key="2">
    <source>
        <dbReference type="Proteomes" id="UP000001857"/>
    </source>
</evidence>
<evidence type="ECO:0000313" key="1">
    <source>
        <dbReference type="EMBL" id="ACH64222.1"/>
    </source>
</evidence>
<gene>
    <name evidence="1" type="ordered locus">VFMJ11_A0644</name>
</gene>
<dbReference type="AlphaFoldDB" id="B5EU25"/>
<name>B5EU25_ALIFM</name>
<dbReference type="Proteomes" id="UP000001857">
    <property type="component" value="Chromosome II"/>
</dbReference>
<accession>B5EU25</accession>
<reference evidence="2" key="1">
    <citation type="submission" date="2008-08" db="EMBL/GenBank/DDBJ databases">
        <title>Complete sequence of Vibrio fischeri strain MJ11.</title>
        <authorList>
            <person name="Mandel M.J."/>
            <person name="Stabb E.V."/>
            <person name="Ruby E.G."/>
            <person name="Ferriera S."/>
            <person name="Johnson J."/>
            <person name="Kravitz S."/>
            <person name="Beeson K."/>
            <person name="Sutton G."/>
            <person name="Rogers Y.-H."/>
            <person name="Friedman R."/>
            <person name="Frazier M."/>
            <person name="Venter J.C."/>
        </authorList>
    </citation>
    <scope>NUCLEOTIDE SEQUENCE [LARGE SCALE GENOMIC DNA]</scope>
    <source>
        <strain evidence="2">MJ11</strain>
    </source>
</reference>
<sequence>MAATPEIQLYDHISITNLNSAPFDTLGSKKELIAYANDATEKLKKRLIENDS</sequence>
<dbReference type="HOGENOM" id="CLU_3086044_0_0_6"/>